<feature type="region of interest" description="Disordered" evidence="5">
    <location>
        <begin position="486"/>
        <end position="566"/>
    </location>
</feature>
<protein>
    <submittedName>
        <fullName evidence="10">Tudor domain-containing protein</fullName>
    </submittedName>
</protein>
<feature type="region of interest" description="Disordered" evidence="5">
    <location>
        <begin position="237"/>
        <end position="260"/>
    </location>
</feature>
<dbReference type="OrthoDB" id="129353at2759"/>
<evidence type="ECO:0000313" key="10">
    <source>
        <dbReference type="WBParaSite" id="DME_0000645301-mRNA-1"/>
    </source>
</evidence>
<dbReference type="InterPro" id="IPR056492">
    <property type="entry name" value="SH3_Hsr9"/>
</dbReference>
<evidence type="ECO:0000259" key="6">
    <source>
        <dbReference type="PROSITE" id="PS50172"/>
    </source>
</evidence>
<keyword evidence="2" id="KW-0227">DNA damage</keyword>
<evidence type="ECO:0000256" key="4">
    <source>
        <dbReference type="SAM" id="Coils"/>
    </source>
</evidence>
<dbReference type="InterPro" id="IPR047250">
    <property type="entry name" value="BRCT_p53bp1-like_rpt2"/>
</dbReference>
<feature type="compositionally biased region" description="Basic and acidic residues" evidence="5">
    <location>
        <begin position="504"/>
        <end position="514"/>
    </location>
</feature>
<dbReference type="GO" id="GO:0045944">
    <property type="term" value="P:positive regulation of transcription by RNA polymerase II"/>
    <property type="evidence" value="ECO:0007669"/>
    <property type="project" value="TreeGrafter"/>
</dbReference>
<dbReference type="InterPro" id="IPR001357">
    <property type="entry name" value="BRCT_dom"/>
</dbReference>
<dbReference type="InterPro" id="IPR047252">
    <property type="entry name" value="TP53BP1-like"/>
</dbReference>
<feature type="domain" description="BRCT" evidence="6">
    <location>
        <begin position="974"/>
        <end position="1075"/>
    </location>
</feature>
<evidence type="ECO:0000256" key="2">
    <source>
        <dbReference type="ARBA" id="ARBA00022763"/>
    </source>
</evidence>
<dbReference type="PROSITE" id="PS50172">
    <property type="entry name" value="BRCT"/>
    <property type="match status" value="2"/>
</dbReference>
<dbReference type="PANTHER" id="PTHR15321">
    <property type="entry name" value="TUMOR SUPPRESSOR P53-BINDING PROTEIN 1"/>
    <property type="match status" value="1"/>
</dbReference>
<dbReference type="InterPro" id="IPR036420">
    <property type="entry name" value="BRCT_dom_sf"/>
</dbReference>
<dbReference type="WBParaSite" id="DME_0000645301-mRNA-1">
    <property type="protein sequence ID" value="DME_0000645301-mRNA-1"/>
    <property type="gene ID" value="DME_0000645301"/>
</dbReference>
<proteinExistence type="predicted"/>
<dbReference type="GO" id="GO:0005634">
    <property type="term" value="C:nucleus"/>
    <property type="evidence" value="ECO:0007669"/>
    <property type="project" value="UniProtKB-SubCell"/>
</dbReference>
<dbReference type="GO" id="GO:0042393">
    <property type="term" value="F:histone binding"/>
    <property type="evidence" value="ECO:0007669"/>
    <property type="project" value="TreeGrafter"/>
</dbReference>
<keyword evidence="9" id="KW-1185">Reference proteome</keyword>
<dbReference type="Pfam" id="PF24680">
    <property type="entry name" value="SH3_Hsr9"/>
    <property type="match status" value="1"/>
</dbReference>
<dbReference type="AlphaFoldDB" id="A0A0N4UG54"/>
<sequence length="1200" mass="136032">MSSTDCLEDTKDATVGSNKSYLESDGSVDISLSSSDPLLGLRKGLFGKSASYLQDESNLECLNTDSITNSSRCEEEKDEDLQTKQRDAAKFHLEDSLERKSDLTRKVAKDKTDIDVVESVQHQKHDDAILELIEGKSVVGDGSVEQEQIKPSSSDKSDASQKLEKEDYPGLLANEAIDPEIDTKLMENKEENSDKINKKLLDNRERNISPIGKKEESEGEIGTSKMDVECVVTTVKEESMETNDEYGKKGGTRDDILPELDKDQEINYDINISFNECKNENEHETITKNVIFGKNDGKNEDEKSEVKIQRSLQPPENKEYNRKKIELENEVKEHTLEDEEIKKNMETDEKVKGSIIKIEKSEDIGSSNVKTRSARKNQSKASLEENDAIKAHDNQMEFLMEDLAAERRRSLRTPRITLVFSYLDTKAHTTPIIRKAPTPIFPHENFLLLNLNVSYCAESINLKTPQKSIKTKISKESLTTSRILRSVTRDSKITPTSSATKNRISKEKETEGRGTRSSKKITSVDKSIITPGKSQNKKELKGLKVNRTNDSEKDPFSFESNFNNHPEPLRHIQMERRSFGTCKFTKTPSGSANKYEKTEQTASERRSNLTSLIPQSKAVYRRSLTELFTSTPSLRQEITVSKSRKKSVKLSTLLDYNRSIDSGDVLFVGTGDIHAIDTDEEIKSVGGEEEGDMEIIPRKAIKRSHSRSHVVEQYEAQNKKRKSISQTTFAYGSKPNIPELTAEEQFSVDHPLNEHVPFRIGARVYALWDRMYYPARVSAERDSSGRYEVLFVEDNEVRRLVSTGIISLCNLVSGKKCLTTVCKDGDEILEEVEIVESPPSNDIELWTKAMFVVKSDENNKRQSVPWQKLILDAAQAKGVQKLFVNTTREVIADNIDSTEGRRSRSTRHSSNWHEASPFVNAKKSASEAKRPMKKEIRKNEFVEITREPSPKQRSTRQYMEIQQSCQSDQHHTEARDHIFDGIFFVVTSAMRKNKDDDQGFSKREVRQLIEARGGVVVDDFSKISPNKKMLLIADTYYRTHKYLSALARAVPCISHLWVSECVEKNKLVDYSPYMLPAGLSLLTSETTPWHSRNMTLLKGKKVYIFSESSFGDPAMPNFTKIWSPLIAQMGATIVPDIFAEPIDILLTDPTCTEMILEAACRYKAEIVSSEWIIQSIIHGSLPPVSSHERFRYDFVEKTDS</sequence>
<feature type="region of interest" description="Disordered" evidence="5">
    <location>
        <begin position="141"/>
        <end position="176"/>
    </location>
</feature>
<dbReference type="CDD" id="cd17745">
    <property type="entry name" value="BRCT_p53bp1_rpt1"/>
    <property type="match status" value="1"/>
</dbReference>
<dbReference type="EMBL" id="UYYG01001185">
    <property type="protein sequence ID" value="VDN59591.1"/>
    <property type="molecule type" value="Genomic_DNA"/>
</dbReference>
<dbReference type="STRING" id="318479.A0A0N4UG54"/>
<dbReference type="InterPro" id="IPR047249">
    <property type="entry name" value="BRCT_p53bp1-like_rpt1"/>
</dbReference>
<dbReference type="CDD" id="cd17724">
    <property type="entry name" value="BRCT_p53bp1_rpt2"/>
    <property type="match status" value="1"/>
</dbReference>
<dbReference type="Pfam" id="PF16589">
    <property type="entry name" value="BRCT_2"/>
    <property type="match status" value="1"/>
</dbReference>
<organism evidence="8 10">
    <name type="scientific">Dracunculus medinensis</name>
    <name type="common">Guinea worm</name>
    <dbReference type="NCBI Taxonomy" id="318479"/>
    <lineage>
        <taxon>Eukaryota</taxon>
        <taxon>Metazoa</taxon>
        <taxon>Ecdysozoa</taxon>
        <taxon>Nematoda</taxon>
        <taxon>Chromadorea</taxon>
        <taxon>Rhabditida</taxon>
        <taxon>Spirurina</taxon>
        <taxon>Dracunculoidea</taxon>
        <taxon>Dracunculidae</taxon>
        <taxon>Dracunculus</taxon>
    </lineage>
</organism>
<keyword evidence="4" id="KW-0175">Coiled coil</keyword>
<gene>
    <name evidence="7" type="ORF">DME_LOCUS9564</name>
</gene>
<feature type="compositionally biased region" description="Basic and acidic residues" evidence="5">
    <location>
        <begin position="536"/>
        <end position="556"/>
    </location>
</feature>
<evidence type="ECO:0000256" key="5">
    <source>
        <dbReference type="SAM" id="MobiDB-lite"/>
    </source>
</evidence>
<dbReference type="Pfam" id="PF18428">
    <property type="entry name" value="BRCT_3"/>
    <property type="match status" value="1"/>
</dbReference>
<name>A0A0N4UG54_DRAME</name>
<reference evidence="7 9" key="2">
    <citation type="submission" date="2018-11" db="EMBL/GenBank/DDBJ databases">
        <authorList>
            <consortium name="Pathogen Informatics"/>
        </authorList>
    </citation>
    <scope>NUCLEOTIDE SEQUENCE [LARGE SCALE GENOMIC DNA]</scope>
</reference>
<dbReference type="GO" id="GO:0000077">
    <property type="term" value="P:DNA damage checkpoint signaling"/>
    <property type="evidence" value="ECO:0007669"/>
    <property type="project" value="TreeGrafter"/>
</dbReference>
<feature type="coiled-coil region" evidence="4">
    <location>
        <begin position="317"/>
        <end position="344"/>
    </location>
</feature>
<feature type="region of interest" description="Disordered" evidence="5">
    <location>
        <begin position="586"/>
        <end position="608"/>
    </location>
</feature>
<feature type="domain" description="BRCT" evidence="6">
    <location>
        <begin position="1092"/>
        <end position="1189"/>
    </location>
</feature>
<dbReference type="CDD" id="cd04508">
    <property type="entry name" value="Tudor_SF"/>
    <property type="match status" value="1"/>
</dbReference>
<evidence type="ECO:0000256" key="3">
    <source>
        <dbReference type="ARBA" id="ARBA00023242"/>
    </source>
</evidence>
<evidence type="ECO:0000313" key="9">
    <source>
        <dbReference type="Proteomes" id="UP000274756"/>
    </source>
</evidence>
<keyword evidence="3" id="KW-0539">Nucleus</keyword>
<reference evidence="10" key="1">
    <citation type="submission" date="2017-02" db="UniProtKB">
        <authorList>
            <consortium name="WormBaseParasite"/>
        </authorList>
    </citation>
    <scope>IDENTIFICATION</scope>
</reference>
<dbReference type="Proteomes" id="UP000274756">
    <property type="component" value="Unassembled WGS sequence"/>
</dbReference>
<feature type="compositionally biased region" description="Basic and acidic residues" evidence="5">
    <location>
        <begin position="153"/>
        <end position="168"/>
    </location>
</feature>
<evidence type="ECO:0000313" key="8">
    <source>
        <dbReference type="Proteomes" id="UP000038040"/>
    </source>
</evidence>
<evidence type="ECO:0000256" key="1">
    <source>
        <dbReference type="ARBA" id="ARBA00004123"/>
    </source>
</evidence>
<dbReference type="SMART" id="SM00292">
    <property type="entry name" value="BRCT"/>
    <property type="match status" value="2"/>
</dbReference>
<feature type="region of interest" description="Disordered" evidence="5">
    <location>
        <begin position="295"/>
        <end position="315"/>
    </location>
</feature>
<feature type="compositionally biased region" description="Basic and acidic residues" evidence="5">
    <location>
        <begin position="295"/>
        <end position="308"/>
    </location>
</feature>
<accession>A0A0N4UG54</accession>
<dbReference type="SUPFAM" id="SSF52113">
    <property type="entry name" value="BRCT domain"/>
    <property type="match status" value="2"/>
</dbReference>
<dbReference type="Proteomes" id="UP000038040">
    <property type="component" value="Unplaced"/>
</dbReference>
<dbReference type="Gene3D" id="3.40.50.10190">
    <property type="entry name" value="BRCT domain"/>
    <property type="match status" value="2"/>
</dbReference>
<feature type="region of interest" description="Disordered" evidence="5">
    <location>
        <begin position="366"/>
        <end position="387"/>
    </location>
</feature>
<evidence type="ECO:0000313" key="7">
    <source>
        <dbReference type="EMBL" id="VDN59591.1"/>
    </source>
</evidence>
<dbReference type="PANTHER" id="PTHR15321:SF3">
    <property type="entry name" value="TP53-BINDING PROTEIN 1"/>
    <property type="match status" value="1"/>
</dbReference>
<feature type="compositionally biased region" description="Polar residues" evidence="5">
    <location>
        <begin position="493"/>
        <end position="502"/>
    </location>
</feature>
<feature type="compositionally biased region" description="Basic and acidic residues" evidence="5">
    <location>
        <begin position="594"/>
        <end position="607"/>
    </location>
</feature>
<comment type="subcellular location">
    <subcellularLocation>
        <location evidence="1">Nucleus</location>
    </subcellularLocation>
</comment>